<proteinExistence type="inferred from homology"/>
<dbReference type="PANTHER" id="PTHR43201">
    <property type="entry name" value="ACYL-COA SYNTHETASE"/>
    <property type="match status" value="1"/>
</dbReference>
<sequence length="495" mass="53043">MPTLGSTLIQNARRVPDREALVHDGRRWSWAGLADAARRTAGALDALGLGPGDRFAVLSGNRAEYVVAEYAALLLGAIVVPVNARSAPPEIATVLADSGATVVAVGPDCDVPDGGRARVVALVDLVGTDAPPIEGDRAEETTDAFLTYTSGTTGRPKGVLVDHHRAIWAALSQITSLGMRDGERYLHLSPFHHSGGVVFTSAVTLLGGTHVVGPPFEPGAVLQMLEEERIESFLGVPTMYQQLLRHPDLDHRDLSRLRTGVFGAAAMPETALRELLTRLPGIELRQLCGQTESGPTGLFSTTAQLRERPDATGHQPQPFLEHRIRTREGRDAGPSEIGELLFRGPAVMKRYWNAPEATAETLRDGWLHTGDLFRVDPDGALVLVDRLKDMIITGGRNVYSAEVEQVVATHPAVADCAVLGRLHPEYGETVVAVVTVHPGSGIAIAELREHCASRLAPYKIPRDLLVAPVPRNASGKVQKHLLRDLIAVPPEGAPA</sequence>
<feature type="domain" description="AMP-binding enzyme C-terminal" evidence="4">
    <location>
        <begin position="402"/>
        <end position="476"/>
    </location>
</feature>
<evidence type="ECO:0000313" key="5">
    <source>
        <dbReference type="EMBL" id="MEJ8279450.1"/>
    </source>
</evidence>
<organism evidence="5 6">
    <name type="scientific">Pseudonocardia spirodelae</name>
    <dbReference type="NCBI Taxonomy" id="3133431"/>
    <lineage>
        <taxon>Bacteria</taxon>
        <taxon>Bacillati</taxon>
        <taxon>Actinomycetota</taxon>
        <taxon>Actinomycetes</taxon>
        <taxon>Pseudonocardiales</taxon>
        <taxon>Pseudonocardiaceae</taxon>
        <taxon>Pseudonocardia</taxon>
    </lineage>
</organism>
<reference evidence="5 6" key="1">
    <citation type="submission" date="2024-03" db="EMBL/GenBank/DDBJ databases">
        <title>Draft genome sequence of Pseudonocardia sp. DW16-2.</title>
        <authorList>
            <person name="Duangmal K."/>
        </authorList>
    </citation>
    <scope>NUCLEOTIDE SEQUENCE [LARGE SCALE GENOMIC DNA]</scope>
    <source>
        <strain evidence="5 6">DW16-2</strain>
    </source>
</reference>
<dbReference type="SUPFAM" id="SSF56801">
    <property type="entry name" value="Acetyl-CoA synthetase-like"/>
    <property type="match status" value="1"/>
</dbReference>
<dbReference type="InterPro" id="IPR020845">
    <property type="entry name" value="AMP-binding_CS"/>
</dbReference>
<dbReference type="Pfam" id="PF00501">
    <property type="entry name" value="AMP-binding"/>
    <property type="match status" value="1"/>
</dbReference>
<dbReference type="InterPro" id="IPR025110">
    <property type="entry name" value="AMP-bd_C"/>
</dbReference>
<keyword evidence="2" id="KW-0436">Ligase</keyword>
<dbReference type="InterPro" id="IPR042099">
    <property type="entry name" value="ANL_N_sf"/>
</dbReference>
<dbReference type="EMBL" id="JBBJUP010000007">
    <property type="protein sequence ID" value="MEJ8279450.1"/>
    <property type="molecule type" value="Genomic_DNA"/>
</dbReference>
<dbReference type="Gene3D" id="3.30.300.30">
    <property type="match status" value="1"/>
</dbReference>
<evidence type="ECO:0000259" key="4">
    <source>
        <dbReference type="Pfam" id="PF13193"/>
    </source>
</evidence>
<dbReference type="InterPro" id="IPR045851">
    <property type="entry name" value="AMP-bd_C_sf"/>
</dbReference>
<dbReference type="InterPro" id="IPR000873">
    <property type="entry name" value="AMP-dep_synth/lig_dom"/>
</dbReference>
<comment type="caution">
    <text evidence="5">The sequence shown here is derived from an EMBL/GenBank/DDBJ whole genome shotgun (WGS) entry which is preliminary data.</text>
</comment>
<dbReference type="Pfam" id="PF13193">
    <property type="entry name" value="AMP-binding_C"/>
    <property type="match status" value="1"/>
</dbReference>
<evidence type="ECO:0000256" key="1">
    <source>
        <dbReference type="ARBA" id="ARBA00006432"/>
    </source>
</evidence>
<name>A0ABU8T6B9_9PSEU</name>
<dbReference type="Gene3D" id="3.40.50.12780">
    <property type="entry name" value="N-terminal domain of ligase-like"/>
    <property type="match status" value="1"/>
</dbReference>
<evidence type="ECO:0000313" key="6">
    <source>
        <dbReference type="Proteomes" id="UP001364211"/>
    </source>
</evidence>
<feature type="domain" description="AMP-dependent synthetase/ligase" evidence="3">
    <location>
        <begin position="10"/>
        <end position="352"/>
    </location>
</feature>
<comment type="similarity">
    <text evidence="1">Belongs to the ATP-dependent AMP-binding enzyme family.</text>
</comment>
<evidence type="ECO:0000256" key="2">
    <source>
        <dbReference type="ARBA" id="ARBA00022598"/>
    </source>
</evidence>
<dbReference type="PROSITE" id="PS00455">
    <property type="entry name" value="AMP_BINDING"/>
    <property type="match status" value="1"/>
</dbReference>
<evidence type="ECO:0000259" key="3">
    <source>
        <dbReference type="Pfam" id="PF00501"/>
    </source>
</evidence>
<dbReference type="Proteomes" id="UP001364211">
    <property type="component" value="Unassembled WGS sequence"/>
</dbReference>
<gene>
    <name evidence="5" type="ORF">WJX68_10955</name>
</gene>
<accession>A0ABU8T6B9</accession>
<keyword evidence="6" id="KW-1185">Reference proteome</keyword>
<dbReference type="PANTHER" id="PTHR43201:SF5">
    <property type="entry name" value="MEDIUM-CHAIN ACYL-COA LIGASE ACSF2, MITOCHONDRIAL"/>
    <property type="match status" value="1"/>
</dbReference>
<protein>
    <submittedName>
        <fullName evidence="5">AMP-binding protein</fullName>
    </submittedName>
</protein>
<dbReference type="RefSeq" id="WP_340289083.1">
    <property type="nucleotide sequence ID" value="NZ_JBBJUP010000007.1"/>
</dbReference>